<feature type="signal peptide" evidence="6">
    <location>
        <begin position="1"/>
        <end position="22"/>
    </location>
</feature>
<accession>A0ABM0JGT3</accession>
<dbReference type="InterPro" id="IPR001857">
    <property type="entry name" value="Ribosomal_bL19"/>
</dbReference>
<organism evidence="7 8">
    <name type="scientific">Aplysia californica</name>
    <name type="common">California sea hare</name>
    <dbReference type="NCBI Taxonomy" id="6500"/>
    <lineage>
        <taxon>Eukaryota</taxon>
        <taxon>Metazoa</taxon>
        <taxon>Spiralia</taxon>
        <taxon>Lophotrochozoa</taxon>
        <taxon>Mollusca</taxon>
        <taxon>Gastropoda</taxon>
        <taxon>Heterobranchia</taxon>
        <taxon>Euthyneura</taxon>
        <taxon>Tectipleura</taxon>
        <taxon>Aplysiida</taxon>
        <taxon>Aplysioidea</taxon>
        <taxon>Aplysiidae</taxon>
        <taxon>Aplysia</taxon>
    </lineage>
</organism>
<proteinExistence type="inferred from homology"/>
<sequence>MATSLGLNALRLSLSVLRPSSCAVVPCQLTVAHKSHNATHVINYRRTRAEMAKAIRRKQNFLHFELVDKHRHSPLQTGTENISQETEVTAPRNYRYVMPEFMPRPDWERRDRVLEKLERRDMMRRRAIMNIPEFYVGSIMAVTVADAYAPSKKNRFVGICIDRGEYGLKAYFVLRNVVDGLGVEVMYEMYNPKVLSIEVLKLEKRLDDQLYYLRDALPEYSTFSFDMEPVQLPKGADVPLNTTKVKLKPTKEWECRWEAHDLQGVQPFEVNEKRMRRKEKSAEPWKKHDLMLDYRSRVPEEEEEQVMAEVFREKQVIDSQRKSMRTVLKKRK</sequence>
<dbReference type="Gene3D" id="2.30.30.790">
    <property type="match status" value="1"/>
</dbReference>
<dbReference type="Pfam" id="PF01245">
    <property type="entry name" value="Ribosomal_L19"/>
    <property type="match status" value="1"/>
</dbReference>
<comment type="similarity">
    <text evidence="1">Belongs to the bacterial ribosomal protein bL19 family.</text>
</comment>
<evidence type="ECO:0000313" key="8">
    <source>
        <dbReference type="RefSeq" id="XP_005093345.1"/>
    </source>
</evidence>
<dbReference type="InterPro" id="IPR008991">
    <property type="entry name" value="Translation_prot_SH3-like_sf"/>
</dbReference>
<dbReference type="GO" id="GO:0005840">
    <property type="term" value="C:ribosome"/>
    <property type="evidence" value="ECO:0007669"/>
    <property type="project" value="UniProtKB-KW"/>
</dbReference>
<dbReference type="PANTHER" id="PTHR15680">
    <property type="entry name" value="RIBOSOMAL PROTEIN L19"/>
    <property type="match status" value="1"/>
</dbReference>
<evidence type="ECO:0000256" key="5">
    <source>
        <dbReference type="ARBA" id="ARBA00035359"/>
    </source>
</evidence>
<evidence type="ECO:0000256" key="2">
    <source>
        <dbReference type="ARBA" id="ARBA00022980"/>
    </source>
</evidence>
<dbReference type="PANTHER" id="PTHR15680:SF9">
    <property type="entry name" value="LARGE RIBOSOMAL SUBUNIT PROTEIN BL19M"/>
    <property type="match status" value="1"/>
</dbReference>
<dbReference type="GeneID" id="101845226"/>
<evidence type="ECO:0000313" key="7">
    <source>
        <dbReference type="Proteomes" id="UP000694888"/>
    </source>
</evidence>
<dbReference type="Proteomes" id="UP000694888">
    <property type="component" value="Unplaced"/>
</dbReference>
<dbReference type="InterPro" id="IPR038657">
    <property type="entry name" value="Ribosomal_bL19_sf"/>
</dbReference>
<dbReference type="SUPFAM" id="SSF50104">
    <property type="entry name" value="Translation proteins SH3-like domain"/>
    <property type="match status" value="1"/>
</dbReference>
<keyword evidence="7" id="KW-1185">Reference proteome</keyword>
<evidence type="ECO:0000256" key="4">
    <source>
        <dbReference type="ARBA" id="ARBA00035288"/>
    </source>
</evidence>
<feature type="chain" id="PRO_5047359438" description="Large ribosomal subunit protein bL19m" evidence="6">
    <location>
        <begin position="23"/>
        <end position="332"/>
    </location>
</feature>
<keyword evidence="6" id="KW-0732">Signal</keyword>
<reference evidence="8" key="1">
    <citation type="submission" date="2025-08" db="UniProtKB">
        <authorList>
            <consortium name="RefSeq"/>
        </authorList>
    </citation>
    <scope>IDENTIFICATION</scope>
</reference>
<keyword evidence="2 8" id="KW-0689">Ribosomal protein</keyword>
<name>A0ABM0JGT3_APLCA</name>
<protein>
    <recommendedName>
        <fullName evidence="4">Large ribosomal subunit protein bL19m</fullName>
    </recommendedName>
    <alternativeName>
        <fullName evidence="5">39S ribosomal protein L19, mitochondrial</fullName>
    </alternativeName>
</protein>
<gene>
    <name evidence="8" type="primary">LOC101845226</name>
</gene>
<dbReference type="RefSeq" id="XP_005093345.1">
    <property type="nucleotide sequence ID" value="XM_005093288.2"/>
</dbReference>
<evidence type="ECO:0000256" key="1">
    <source>
        <dbReference type="ARBA" id="ARBA00005781"/>
    </source>
</evidence>
<evidence type="ECO:0000256" key="3">
    <source>
        <dbReference type="ARBA" id="ARBA00023274"/>
    </source>
</evidence>
<keyword evidence="3" id="KW-0687">Ribonucleoprotein</keyword>
<evidence type="ECO:0000256" key="6">
    <source>
        <dbReference type="SAM" id="SignalP"/>
    </source>
</evidence>